<feature type="compositionally biased region" description="Polar residues" evidence="4">
    <location>
        <begin position="192"/>
        <end position="211"/>
    </location>
</feature>
<dbReference type="InterPro" id="IPR003653">
    <property type="entry name" value="Peptidase_C48_C"/>
</dbReference>
<feature type="region of interest" description="Disordered" evidence="4">
    <location>
        <begin position="570"/>
        <end position="623"/>
    </location>
</feature>
<dbReference type="Pfam" id="PF02902">
    <property type="entry name" value="Peptidase_C48"/>
    <property type="match status" value="1"/>
</dbReference>
<dbReference type="PROSITE" id="PS50600">
    <property type="entry name" value="ULP_PROTEASE"/>
    <property type="match status" value="1"/>
</dbReference>
<dbReference type="Gene3D" id="3.40.395.10">
    <property type="entry name" value="Adenoviral Proteinase, Chain A"/>
    <property type="match status" value="1"/>
</dbReference>
<dbReference type="EMBL" id="JAAMPC010000013">
    <property type="protein sequence ID" value="KAG2272099.1"/>
    <property type="molecule type" value="Genomic_DNA"/>
</dbReference>
<dbReference type="OrthoDB" id="1094935at2759"/>
<dbReference type="AlphaFoldDB" id="A0A8X7UB42"/>
<evidence type="ECO:0000313" key="7">
    <source>
        <dbReference type="Proteomes" id="UP000886595"/>
    </source>
</evidence>
<dbReference type="GO" id="GO:0008234">
    <property type="term" value="F:cysteine-type peptidase activity"/>
    <property type="evidence" value="ECO:0007669"/>
    <property type="project" value="InterPro"/>
</dbReference>
<dbReference type="Pfam" id="PF03078">
    <property type="entry name" value="ATHILA"/>
    <property type="match status" value="1"/>
</dbReference>
<protein>
    <recommendedName>
        <fullName evidence="5">Ubiquitin-like protease family profile domain-containing protein</fullName>
    </recommendedName>
</protein>
<keyword evidence="7" id="KW-1185">Reference proteome</keyword>
<evidence type="ECO:0000256" key="4">
    <source>
        <dbReference type="SAM" id="MobiDB-lite"/>
    </source>
</evidence>
<reference evidence="6 7" key="1">
    <citation type="submission" date="2020-02" db="EMBL/GenBank/DDBJ databases">
        <authorList>
            <person name="Ma Q."/>
            <person name="Huang Y."/>
            <person name="Song X."/>
            <person name="Pei D."/>
        </authorList>
    </citation>
    <scope>NUCLEOTIDE SEQUENCE [LARGE SCALE GENOMIC DNA]</scope>
    <source>
        <strain evidence="6">Sxm20200214</strain>
        <tissue evidence="6">Leaf</tissue>
    </source>
</reference>
<comment type="caution">
    <text evidence="6">The sequence shown here is derived from an EMBL/GenBank/DDBJ whole genome shotgun (WGS) entry which is preliminary data.</text>
</comment>
<feature type="domain" description="Ubiquitin-like protease family profile" evidence="5">
    <location>
        <begin position="320"/>
        <end position="515"/>
    </location>
</feature>
<feature type="region of interest" description="Disordered" evidence="4">
    <location>
        <begin position="192"/>
        <end position="223"/>
    </location>
</feature>
<feature type="compositionally biased region" description="Polar residues" evidence="4">
    <location>
        <begin position="584"/>
        <end position="600"/>
    </location>
</feature>
<evidence type="ECO:0000256" key="3">
    <source>
        <dbReference type="ARBA" id="ARBA00022801"/>
    </source>
</evidence>
<accession>A0A8X7UB42</accession>
<dbReference type="InterPro" id="IPR038765">
    <property type="entry name" value="Papain-like_cys_pep_sf"/>
</dbReference>
<evidence type="ECO:0000259" key="5">
    <source>
        <dbReference type="PROSITE" id="PS50600"/>
    </source>
</evidence>
<evidence type="ECO:0000313" key="6">
    <source>
        <dbReference type="EMBL" id="KAG2272099.1"/>
    </source>
</evidence>
<organism evidence="6 7">
    <name type="scientific">Brassica carinata</name>
    <name type="common">Ethiopian mustard</name>
    <name type="synonym">Abyssinian cabbage</name>
    <dbReference type="NCBI Taxonomy" id="52824"/>
    <lineage>
        <taxon>Eukaryota</taxon>
        <taxon>Viridiplantae</taxon>
        <taxon>Streptophyta</taxon>
        <taxon>Embryophyta</taxon>
        <taxon>Tracheophyta</taxon>
        <taxon>Spermatophyta</taxon>
        <taxon>Magnoliopsida</taxon>
        <taxon>eudicotyledons</taxon>
        <taxon>Gunneridae</taxon>
        <taxon>Pentapetalae</taxon>
        <taxon>rosids</taxon>
        <taxon>malvids</taxon>
        <taxon>Brassicales</taxon>
        <taxon>Brassicaceae</taxon>
        <taxon>Brassiceae</taxon>
        <taxon>Brassica</taxon>
    </lineage>
</organism>
<evidence type="ECO:0000256" key="1">
    <source>
        <dbReference type="ARBA" id="ARBA00005234"/>
    </source>
</evidence>
<keyword evidence="2" id="KW-0645">Protease</keyword>
<name>A0A8X7UB42_BRACI</name>
<keyword evidence="3" id="KW-0378">Hydrolase</keyword>
<gene>
    <name evidence="6" type="ORF">Bca52824_066654</name>
</gene>
<sequence length="1032" mass="116758">MESHIDGVVLLATDFVQKDEKKDERVDRILDMINSKHDWNNHVWRVKEATNSEFEESGEEKGEDQIADTERGENSHVAGNVDGTADVSGRNKRKHADRGAESRKKNVLCHLAASSKGNIDTDMKNFLEDLKFCQQFSDRLGKIETEVTQLRTASEKTEQFETVVTDRLGKIEAEVTQLRTTLVVTELVGKSDQASGPSMTKINSGPSTSKKGTAPSKKKAVKNQELKTADSCVNLPRAKVTQSSASDLRMGTQEFLESCMKNLPLDTFVKGLNPSQAKVEDSLDWLELPKSLKKPTDTLELLKSLKKPLDGEDFPDRCLVFVHPTDFKKMQDWQDTRTYIGPSMLDGDLAGRIMSASSWLKNYEIDAIMYVFRERTTLKLWNVDRVAFMTCVFSDLIAKDYQNFCKGIKKYTMDPLLLQYGKGELPSHGRTRMLWNVDVDRMYVPVWVNCNHWIALCIMEAFAQLIPRIVKAVQSLTIHKHLHITPYNVSYVPMSGLNRLQCHCGVYTIKHIECHVLGLDISMVSDENIWGARIKIMWDLWEAANDLELIERMSKYEPIKCSTPAEYKMVKKGGPKKTKETAPAATQTRDTTAASTSAQPESDEPREAAPWPRDPLTPFSKLPTIHNRHISSKKELRQLASYTHRDYYAGWSDYHCILYNGLQRMRLKPTKFICDYTTKELGIVRDVKKMWKNMGLGTLGYNPQPLYPDLVIQFLSLVELHYKSEVNKVASKGKLTFLCRGLLYEMSIHELCILFGFQTRHEACSLPKFPCAYLLWSKIADSSYVSREAKLAMLRNPVLRVVAKYLGHLLLGKSEAGSLTEDEAQLIHYGLPLALRPTYDVADEPPAELSLNMGALFAQMLFERKFRGLRPLDRKPLDKSIGSLLTRIFMHHDIDLSDTPCVDTIDRFDAQFFLNTKILHSASTTHYHISDVCGEHGYFLPPYTGQFDSGAPPLDGTQQQQFAWTADTLVKLSTMMQTVWGALAKIRCPPTPSCCRAPKTSEAAATDEERGSLHRSRRAPGQSRSCSPDDHQ</sequence>
<dbReference type="Proteomes" id="UP000886595">
    <property type="component" value="Unassembled WGS sequence"/>
</dbReference>
<feature type="region of interest" description="Disordered" evidence="4">
    <location>
        <begin position="50"/>
        <end position="103"/>
    </location>
</feature>
<proteinExistence type="inferred from homology"/>
<dbReference type="SUPFAM" id="SSF54001">
    <property type="entry name" value="Cysteine proteinases"/>
    <property type="match status" value="1"/>
</dbReference>
<evidence type="ECO:0000256" key="2">
    <source>
        <dbReference type="ARBA" id="ARBA00022670"/>
    </source>
</evidence>
<feature type="compositionally biased region" description="Basic and acidic residues" evidence="4">
    <location>
        <begin position="59"/>
        <end position="74"/>
    </location>
</feature>
<dbReference type="GO" id="GO:0006508">
    <property type="term" value="P:proteolysis"/>
    <property type="evidence" value="ECO:0007669"/>
    <property type="project" value="UniProtKB-KW"/>
</dbReference>
<comment type="similarity">
    <text evidence="1">Belongs to the peptidase C48 family.</text>
</comment>
<dbReference type="InterPro" id="IPR004312">
    <property type="entry name" value="ATHILA_Orf1_C"/>
</dbReference>
<feature type="region of interest" description="Disordered" evidence="4">
    <location>
        <begin position="996"/>
        <end position="1032"/>
    </location>
</feature>